<keyword evidence="10" id="KW-1185">Reference proteome</keyword>
<evidence type="ECO:0000313" key="10">
    <source>
        <dbReference type="Proteomes" id="UP000326838"/>
    </source>
</evidence>
<evidence type="ECO:0000256" key="3">
    <source>
        <dbReference type="ARBA" id="ARBA00023052"/>
    </source>
</evidence>
<reference evidence="10" key="1">
    <citation type="submission" date="2019-09" db="EMBL/GenBank/DDBJ databases">
        <title>Mumia zhuanghuii sp. nov. isolated from the intestinal contents of plateau pika (Ochotona curzoniae) in the Qinghai-Tibet plateau of China.</title>
        <authorList>
            <person name="Tian Z."/>
        </authorList>
    </citation>
    <scope>NUCLEOTIDE SEQUENCE [LARGE SCALE GENOMIC DNA]</scope>
    <source>
        <strain evidence="10">L-033</strain>
    </source>
</reference>
<evidence type="ECO:0000256" key="5">
    <source>
        <dbReference type="HAMAP-Rule" id="MF_01403"/>
    </source>
</evidence>
<dbReference type="Gene3D" id="3.40.50.970">
    <property type="match status" value="2"/>
</dbReference>
<protein>
    <recommendedName>
        <fullName evidence="5">Probable phosphoketolase</fullName>
        <ecNumber evidence="5">4.1.2.-</ecNumber>
    </recommendedName>
</protein>
<evidence type="ECO:0000259" key="7">
    <source>
        <dbReference type="Pfam" id="PF09363"/>
    </source>
</evidence>
<evidence type="ECO:0000256" key="4">
    <source>
        <dbReference type="ARBA" id="ARBA00023239"/>
    </source>
</evidence>
<keyword evidence="4 5" id="KW-0456">Lyase</keyword>
<dbReference type="InterPro" id="IPR029061">
    <property type="entry name" value="THDP-binding"/>
</dbReference>
<dbReference type="NCBIfam" id="NF003617">
    <property type="entry name" value="PRK05261.1-2"/>
    <property type="match status" value="1"/>
</dbReference>
<dbReference type="NCBIfam" id="NF003621">
    <property type="entry name" value="PRK05261.1-6"/>
    <property type="match status" value="1"/>
</dbReference>
<dbReference type="GO" id="GO:0016832">
    <property type="term" value="F:aldehyde-lyase activity"/>
    <property type="evidence" value="ECO:0007669"/>
    <property type="project" value="UniProtKB-UniRule"/>
</dbReference>
<dbReference type="InterPro" id="IPR005593">
    <property type="entry name" value="Xul5P/Fru6P_PKetolase"/>
</dbReference>
<dbReference type="Pfam" id="PF03894">
    <property type="entry name" value="XFP"/>
    <property type="match status" value="1"/>
</dbReference>
<dbReference type="InterPro" id="IPR018970">
    <property type="entry name" value="Xul5P/Fru6P_PKetolase_N"/>
</dbReference>
<dbReference type="PANTHER" id="PTHR31273:SF0">
    <property type="entry name" value="PHOSPHOKETOLASE-RELATED"/>
    <property type="match status" value="1"/>
</dbReference>
<accession>A0A5N0TI43</accession>
<comment type="caution">
    <text evidence="9">The sequence shown here is derived from an EMBL/GenBank/DDBJ whole genome shotgun (WGS) entry which is preliminary data.</text>
</comment>
<feature type="domain" description="Xylulose 5-phosphate/Fructose 6-phosphate phosphoketolase C-terminal" evidence="7">
    <location>
        <begin position="692"/>
        <end position="894"/>
    </location>
</feature>
<dbReference type="EC" id="4.1.2.-" evidence="5"/>
<comment type="similarity">
    <text evidence="2 5">Belongs to the XFP family.</text>
</comment>
<dbReference type="PANTHER" id="PTHR31273">
    <property type="entry name" value="PHOSPHOKETOLASE-RELATED"/>
    <property type="match status" value="1"/>
</dbReference>
<dbReference type="InterPro" id="IPR018969">
    <property type="entry name" value="Xul5P/Fru6P_PKetolase_C"/>
</dbReference>
<dbReference type="EMBL" id="VYUY01000012">
    <property type="protein sequence ID" value="KAA9132979.1"/>
    <property type="molecule type" value="Genomic_DNA"/>
</dbReference>
<feature type="compositionally biased region" description="Low complexity" evidence="6">
    <location>
        <begin position="1"/>
        <end position="22"/>
    </location>
</feature>
<evidence type="ECO:0000313" key="9">
    <source>
        <dbReference type="EMBL" id="KAA9132979.1"/>
    </source>
</evidence>
<dbReference type="InterPro" id="IPR009014">
    <property type="entry name" value="Transketo_C/PFOR_II"/>
</dbReference>
<dbReference type="Pfam" id="PF09363">
    <property type="entry name" value="XFP_C"/>
    <property type="match status" value="1"/>
</dbReference>
<dbReference type="HAMAP" id="MF_01403">
    <property type="entry name" value="Phosphoketolase"/>
    <property type="match status" value="1"/>
</dbReference>
<comment type="cofactor">
    <cofactor evidence="1 5">
        <name>thiamine diphosphate</name>
        <dbReference type="ChEBI" id="CHEBI:58937"/>
    </cofactor>
</comment>
<sequence length="897" mass="99443">MSPVCSRSRSATWSRTSWSPRRGWLRASPGHRRSPGRISASRRRTATTATICEPFGSASARSCGPGPRWTSYAARPPPGYDGRSVHASAAPSRAAAAGQGPVPGSGSRHRRGVDDATKDALDAWWRAANYLSVGQIYLLDNPLLREPLTREHVKPRLLGHFGTVPGLNLIYAHANRAIRERELDAVYIAGPGHGGPGMVAGAWLDGTYSELYPAVSRDVRGMQRLFRQFSFPGGIPSHAAPETPGSMHEGGELGYSLSHAYGAAFDNPDLTVFCVIGDGEAETGPLATAWHANKFLDPVDDGTVLPILHLNGWKIANPTVLDRIPEEELLELMRGYGHDPLLVSFTADEDHAEVHRRFAETLDDALDRIARIRRDAAEGSTERPRWPMIILRSPKGWTGPAVIDGLPVEGTWRAHQVPLPNARDTDEHLHALEEWLRSYRPEELFDEEGAPIAAISGLAPVGDRRMSASPHANGGLLRKDLDLPDFRDFAVEVDVPGGGDAQATAVLGRYFAEVIRRNPHTFRIFGPDETASNRLAPAVYEVTDKQWNARIIDLDENLARAGRVMEVLSEHQCQGWLEGYVLTGRHGVFTSYEAFVHIVDSMFNQHAKWLEASRGIEWRRPVPSLNYLLSSHVWRQDHNGFSHQDPGFIDVVVNKSADVVRVYLPFDANTLLSTYDHCLRTTDYVNVVVAGKQPAPQWLSMEEAVVHCTRGLGILPWAGNERPGQAPDLVLAAAGDVPTMEVIAAAELLREEAPELAIRVVNVVDLMRLQSESEHPHGMKDAEFDAVFTTTAPIVFAYHGYPWLIHRLTYRRTGHDNLHVRGYKERGTTTTPFDMVMLNDLDRFQLAIDAIDRVPGAAEMHGPFRQALVDRRIRAREYTRVHGEDDPEIAGWRWRAA</sequence>
<feature type="domain" description="Xylulose 5-phosphate/Fructose 6-phosphate phosphoketolase N-terminal" evidence="8">
    <location>
        <begin position="114"/>
        <end position="476"/>
    </location>
</feature>
<dbReference type="SUPFAM" id="SSF52518">
    <property type="entry name" value="Thiamin diphosphate-binding fold (THDP-binding)"/>
    <property type="match status" value="2"/>
</dbReference>
<evidence type="ECO:0000256" key="1">
    <source>
        <dbReference type="ARBA" id="ARBA00001964"/>
    </source>
</evidence>
<dbReference type="GO" id="GO:0005975">
    <property type="term" value="P:carbohydrate metabolic process"/>
    <property type="evidence" value="ECO:0007669"/>
    <property type="project" value="InterPro"/>
</dbReference>
<evidence type="ECO:0000256" key="2">
    <source>
        <dbReference type="ARBA" id="ARBA00005623"/>
    </source>
</evidence>
<dbReference type="GO" id="GO:0000287">
    <property type="term" value="F:magnesium ion binding"/>
    <property type="evidence" value="ECO:0007669"/>
    <property type="project" value="UniProtKB-ARBA"/>
</dbReference>
<feature type="compositionally biased region" description="Low complexity" evidence="6">
    <location>
        <begin position="87"/>
        <end position="97"/>
    </location>
</feature>
<name>A0A5N0TI43_9MICO</name>
<dbReference type="Proteomes" id="UP000326838">
    <property type="component" value="Unassembled WGS sequence"/>
</dbReference>
<dbReference type="NCBIfam" id="NF003619">
    <property type="entry name" value="PRK05261.1-4"/>
    <property type="match status" value="1"/>
</dbReference>
<dbReference type="PROSITE" id="PS60002">
    <property type="entry name" value="PHOSPHOKETOLASE_1"/>
    <property type="match status" value="1"/>
</dbReference>
<evidence type="ECO:0000259" key="8">
    <source>
        <dbReference type="Pfam" id="PF09364"/>
    </source>
</evidence>
<proteinExistence type="inferred from homology"/>
<gene>
    <name evidence="9" type="ORF">F6B40_09780</name>
</gene>
<evidence type="ECO:0000256" key="6">
    <source>
        <dbReference type="SAM" id="MobiDB-lite"/>
    </source>
</evidence>
<dbReference type="Pfam" id="PF09364">
    <property type="entry name" value="XFP_N"/>
    <property type="match status" value="1"/>
</dbReference>
<dbReference type="InterPro" id="IPR019790">
    <property type="entry name" value="Xul5P/Fru6P_PKetolase_CS"/>
</dbReference>
<feature type="compositionally biased region" description="Basic residues" evidence="6">
    <location>
        <begin position="29"/>
        <end position="45"/>
    </location>
</feature>
<dbReference type="Gene3D" id="3.40.50.920">
    <property type="match status" value="1"/>
</dbReference>
<dbReference type="AlphaFoldDB" id="A0A5N0TI43"/>
<dbReference type="InterPro" id="IPR019789">
    <property type="entry name" value="Xul5P/Fru6P_PKetolase_ThDP_BS"/>
</dbReference>
<feature type="region of interest" description="Disordered" evidence="6">
    <location>
        <begin position="1"/>
        <end position="113"/>
    </location>
</feature>
<organism evidence="9 10">
    <name type="scientific">Microbacterium caowuchunii</name>
    <dbReference type="NCBI Taxonomy" id="2614638"/>
    <lineage>
        <taxon>Bacteria</taxon>
        <taxon>Bacillati</taxon>
        <taxon>Actinomycetota</taxon>
        <taxon>Actinomycetes</taxon>
        <taxon>Micrococcales</taxon>
        <taxon>Microbacteriaceae</taxon>
        <taxon>Microbacterium</taxon>
    </lineage>
</organism>
<keyword evidence="3 5" id="KW-0786">Thiamine pyrophosphate</keyword>
<dbReference type="InterPro" id="IPR023962">
    <property type="entry name" value="Phosphoketolase"/>
</dbReference>
<dbReference type="PROSITE" id="PS60003">
    <property type="entry name" value="PHOSPHOKETOLASE_2"/>
    <property type="match status" value="1"/>
</dbReference>